<keyword evidence="8" id="KW-0547">Nucleotide-binding</keyword>
<evidence type="ECO:0000313" key="9">
    <source>
        <dbReference type="Proteomes" id="UP000483004"/>
    </source>
</evidence>
<sequence length="386" mass="39015">MRGDAAADPAGAFALSRVPACASAGRFRRAGRAGHGRPAGAVRGRAVHAGRDIRGRIPRGRRAAHHPADRPGQRRPGPGGRRPAVVHPSDGYGGCRRAAVRAGAGAGGRARAAAPGAASRRGGAGARRGRVDDAGGGPGSRRAGRLGSRVQPGGDRSGDHGNRASRGGSGGAPVRGGCLARTAHPAHLDDRAHRRAGDRPGPGGGAAGGDRDAPARHSGGAPDRDQPIDAGAAALVTDEVVVADTVAAALGARGWSDQVTVTVPDDLVARVDPRRFDVIVANLVGNAFRHGRPPVRLEARRLRRDGVPGFQLSVADAGPGVPDDLLPLIFDRFVKAGAARSASEGSGLGLAIARENALLHGGTLEVSAGREAGAVFTLWLPLEATS</sequence>
<feature type="compositionally biased region" description="Basic and acidic residues" evidence="6">
    <location>
        <begin position="186"/>
        <end position="198"/>
    </location>
</feature>
<dbReference type="AlphaFoldDB" id="A0A6L3VWH0"/>
<dbReference type="InterPro" id="IPR004358">
    <property type="entry name" value="Sig_transdc_His_kin-like_C"/>
</dbReference>
<keyword evidence="4" id="KW-0808">Transferase</keyword>
<proteinExistence type="predicted"/>
<keyword evidence="8" id="KW-0067">ATP-binding</keyword>
<evidence type="ECO:0000256" key="3">
    <source>
        <dbReference type="ARBA" id="ARBA00022553"/>
    </source>
</evidence>
<feature type="domain" description="Histidine kinase" evidence="7">
    <location>
        <begin position="272"/>
        <end position="384"/>
    </location>
</feature>
<evidence type="ECO:0000313" key="8">
    <source>
        <dbReference type="EMBL" id="KAB2379255.1"/>
    </source>
</evidence>
<dbReference type="Pfam" id="PF02518">
    <property type="entry name" value="HATPase_c"/>
    <property type="match status" value="1"/>
</dbReference>
<dbReference type="PRINTS" id="PR00344">
    <property type="entry name" value="BCTRLSENSOR"/>
</dbReference>
<dbReference type="EMBL" id="WBMR01000060">
    <property type="protein sequence ID" value="KAB2379255.1"/>
    <property type="molecule type" value="Genomic_DNA"/>
</dbReference>
<dbReference type="GO" id="GO:0000155">
    <property type="term" value="F:phosphorelay sensor kinase activity"/>
    <property type="evidence" value="ECO:0007669"/>
    <property type="project" value="TreeGrafter"/>
</dbReference>
<dbReference type="InterPro" id="IPR003594">
    <property type="entry name" value="HATPase_dom"/>
</dbReference>
<evidence type="ECO:0000256" key="2">
    <source>
        <dbReference type="ARBA" id="ARBA00012438"/>
    </source>
</evidence>
<evidence type="ECO:0000256" key="4">
    <source>
        <dbReference type="ARBA" id="ARBA00022777"/>
    </source>
</evidence>
<dbReference type="InterPro" id="IPR005467">
    <property type="entry name" value="His_kinase_dom"/>
</dbReference>
<protein>
    <recommendedName>
        <fullName evidence="2">histidine kinase</fullName>
        <ecNumber evidence="2">2.7.13.3</ecNumber>
    </recommendedName>
</protein>
<name>A0A6L3VWH0_9ACTN</name>
<gene>
    <name evidence="8" type="ORF">F9B16_21315</name>
</gene>
<comment type="caution">
    <text evidence="8">The sequence shown here is derived from an EMBL/GenBank/DDBJ whole genome shotgun (WGS) entry which is preliminary data.</text>
</comment>
<evidence type="ECO:0000256" key="1">
    <source>
        <dbReference type="ARBA" id="ARBA00000085"/>
    </source>
</evidence>
<dbReference type="CDD" id="cd00075">
    <property type="entry name" value="HATPase"/>
    <property type="match status" value="1"/>
</dbReference>
<dbReference type="Proteomes" id="UP000483004">
    <property type="component" value="Unassembled WGS sequence"/>
</dbReference>
<reference evidence="8 9" key="1">
    <citation type="submission" date="2019-09" db="EMBL/GenBank/DDBJ databases">
        <title>Actinomadura physcomitrii sp. nov., a novel actinomycete isolated from moss [Physcomitrium sphaericum (Ludw) Fuernr].</title>
        <authorList>
            <person name="Liu C."/>
            <person name="Zhuang X."/>
        </authorList>
    </citation>
    <scope>NUCLEOTIDE SEQUENCE [LARGE SCALE GENOMIC DNA]</scope>
    <source>
        <strain evidence="8 9">CYP1-1B</strain>
    </source>
</reference>
<dbReference type="SUPFAM" id="SSF55874">
    <property type="entry name" value="ATPase domain of HSP90 chaperone/DNA topoisomerase II/histidine kinase"/>
    <property type="match status" value="1"/>
</dbReference>
<accession>A0A6L3VWH0</accession>
<dbReference type="PROSITE" id="PS50109">
    <property type="entry name" value="HIS_KIN"/>
    <property type="match status" value="1"/>
</dbReference>
<feature type="region of interest" description="Disordered" evidence="6">
    <location>
        <begin position="28"/>
        <end position="227"/>
    </location>
</feature>
<dbReference type="PANTHER" id="PTHR43547:SF2">
    <property type="entry name" value="HYBRID SIGNAL TRANSDUCTION HISTIDINE KINASE C"/>
    <property type="match status" value="1"/>
</dbReference>
<keyword evidence="3" id="KW-0597">Phosphoprotein</keyword>
<feature type="compositionally biased region" description="Low complexity" evidence="6">
    <location>
        <begin position="95"/>
        <end position="121"/>
    </location>
</feature>
<keyword evidence="4" id="KW-0418">Kinase</keyword>
<dbReference type="PANTHER" id="PTHR43547">
    <property type="entry name" value="TWO-COMPONENT HISTIDINE KINASE"/>
    <property type="match status" value="1"/>
</dbReference>
<dbReference type="EC" id="2.7.13.3" evidence="2"/>
<dbReference type="Gene3D" id="3.30.565.10">
    <property type="entry name" value="Histidine kinase-like ATPase, C-terminal domain"/>
    <property type="match status" value="1"/>
</dbReference>
<dbReference type="InterPro" id="IPR036890">
    <property type="entry name" value="HATPase_C_sf"/>
</dbReference>
<organism evidence="8 9">
    <name type="scientific">Actinomadura montaniterrae</name>
    <dbReference type="NCBI Taxonomy" id="1803903"/>
    <lineage>
        <taxon>Bacteria</taxon>
        <taxon>Bacillati</taxon>
        <taxon>Actinomycetota</taxon>
        <taxon>Actinomycetes</taxon>
        <taxon>Streptosporangiales</taxon>
        <taxon>Thermomonosporaceae</taxon>
        <taxon>Actinomadura</taxon>
    </lineage>
</organism>
<feature type="compositionally biased region" description="Basic residues" evidence="6">
    <location>
        <begin position="56"/>
        <end position="65"/>
    </location>
</feature>
<evidence type="ECO:0000259" key="7">
    <source>
        <dbReference type="PROSITE" id="PS50109"/>
    </source>
</evidence>
<dbReference type="OrthoDB" id="9786919at2"/>
<keyword evidence="9" id="KW-1185">Reference proteome</keyword>
<keyword evidence="5" id="KW-0902">Two-component regulatory system</keyword>
<comment type="catalytic activity">
    <reaction evidence="1">
        <text>ATP + protein L-histidine = ADP + protein N-phospho-L-histidine.</text>
        <dbReference type="EC" id="2.7.13.3"/>
    </reaction>
</comment>
<evidence type="ECO:0000256" key="6">
    <source>
        <dbReference type="SAM" id="MobiDB-lite"/>
    </source>
</evidence>
<dbReference type="GO" id="GO:0005524">
    <property type="term" value="F:ATP binding"/>
    <property type="evidence" value="ECO:0007669"/>
    <property type="project" value="UniProtKB-KW"/>
</dbReference>
<evidence type="ECO:0000256" key="5">
    <source>
        <dbReference type="ARBA" id="ARBA00023012"/>
    </source>
</evidence>
<dbReference type="SMART" id="SM00387">
    <property type="entry name" value="HATPase_c"/>
    <property type="match status" value="1"/>
</dbReference>